<reference evidence="2 3" key="1">
    <citation type="submission" date="2019-12" db="EMBL/GenBank/DDBJ databases">
        <title>A genome sequence resource for the geographically widespread anthracnose pathogen Colletotrichum asianum.</title>
        <authorList>
            <person name="Meng Y."/>
        </authorList>
    </citation>
    <scope>NUCLEOTIDE SEQUENCE [LARGE SCALE GENOMIC DNA]</scope>
    <source>
        <strain evidence="2 3">ICMP 18580</strain>
    </source>
</reference>
<evidence type="ECO:0000313" key="2">
    <source>
        <dbReference type="EMBL" id="KAF0320691.1"/>
    </source>
</evidence>
<dbReference type="OrthoDB" id="5243686at2759"/>
<gene>
    <name evidence="2" type="ORF">GQ607_012088</name>
</gene>
<proteinExistence type="predicted"/>
<keyword evidence="3" id="KW-1185">Reference proteome</keyword>
<name>A0A8H3W7Q4_9PEZI</name>
<protein>
    <submittedName>
        <fullName evidence="2">Uncharacterized protein</fullName>
    </submittedName>
</protein>
<feature type="compositionally biased region" description="Basic residues" evidence="1">
    <location>
        <begin position="1"/>
        <end position="17"/>
    </location>
</feature>
<dbReference type="AlphaFoldDB" id="A0A8H3W7Q4"/>
<feature type="region of interest" description="Disordered" evidence="1">
    <location>
        <begin position="52"/>
        <end position="75"/>
    </location>
</feature>
<evidence type="ECO:0000313" key="3">
    <source>
        <dbReference type="Proteomes" id="UP000434172"/>
    </source>
</evidence>
<organism evidence="2 3">
    <name type="scientific">Colletotrichum asianum</name>
    <dbReference type="NCBI Taxonomy" id="702518"/>
    <lineage>
        <taxon>Eukaryota</taxon>
        <taxon>Fungi</taxon>
        <taxon>Dikarya</taxon>
        <taxon>Ascomycota</taxon>
        <taxon>Pezizomycotina</taxon>
        <taxon>Sordariomycetes</taxon>
        <taxon>Hypocreomycetidae</taxon>
        <taxon>Glomerellales</taxon>
        <taxon>Glomerellaceae</taxon>
        <taxon>Colletotrichum</taxon>
        <taxon>Colletotrichum gloeosporioides species complex</taxon>
    </lineage>
</organism>
<accession>A0A8H3W7Q4</accession>
<dbReference type="EMBL" id="WOWK01000080">
    <property type="protein sequence ID" value="KAF0320691.1"/>
    <property type="molecule type" value="Genomic_DNA"/>
</dbReference>
<sequence length="304" mass="33682">QRQRSHRQSRKSEKRPKPRESSSSKKGKAPAQTQFSFVFVVNELSFIEEGNGTSPNVDRWGNPLPPNTSQSYGSETPGKIWRYRNGSISLAGEGFNWYRESPGLEGTIWGPVDMTTDDGQRYWGTGPLEEHSTFSVFNCWRFLPCLYADIDVTTVGEMGVDHRWFPLEFSRDSDDAGATRIHGCSDTYRHVAGQNPSWIPNLLPPTYAALGSSGPRSTGLGGCLPIILALIALTTRPRHADDAFSGGLFNGHCWAGQRHHRADPPPTGPVRGVLVQVCCDPFNPYGSTLDDIDYFEEHGKLIVE</sequence>
<dbReference type="Proteomes" id="UP000434172">
    <property type="component" value="Unassembled WGS sequence"/>
</dbReference>
<feature type="non-terminal residue" evidence="2">
    <location>
        <position position="1"/>
    </location>
</feature>
<comment type="caution">
    <text evidence="2">The sequence shown here is derived from an EMBL/GenBank/DDBJ whole genome shotgun (WGS) entry which is preliminary data.</text>
</comment>
<evidence type="ECO:0000256" key="1">
    <source>
        <dbReference type="SAM" id="MobiDB-lite"/>
    </source>
</evidence>
<feature type="region of interest" description="Disordered" evidence="1">
    <location>
        <begin position="1"/>
        <end position="31"/>
    </location>
</feature>